<dbReference type="InterPro" id="IPR029058">
    <property type="entry name" value="AB_hydrolase_fold"/>
</dbReference>
<evidence type="ECO:0000313" key="11">
    <source>
        <dbReference type="Proteomes" id="UP001152797"/>
    </source>
</evidence>
<accession>A0A9P1FZV1</accession>
<evidence type="ECO:0000313" key="10">
    <source>
        <dbReference type="EMBL" id="CAL4779614.1"/>
    </source>
</evidence>
<comment type="function">
    <text evidence="6">Choline transporter.</text>
</comment>
<sequence length="697" mass="76231">MFNVGCLPCCFGVRGGACVQADVPRAQLSSGTILGEYVGGSEHFSAVPFAAPPVGIRRWKKPEPVEPWPGELDCSSRRPPDDRRGRPVQSVDPEHDRQPTEDCLHLDIWLPMGTLGSLSRSPKGLPVLVWIYGGGLLSGSKDDPGSSGQCYAEQGIIFICINYRVGALGFLCPRHGDPNCGLWDQACALQWIQNEIGNLGGDPKKVTIMGQSAGGDSACLVSDSLAYDRSATVKVPPRDACWLIARYTRPVAMCCGAREDDDDDSANPGPDINRKCTDLFCLPVLVIFILWPLSVIACLKDVDGAYALSHGHDHYGRFCGLNHLEDPSLLNRYGVCVEKCPEQFETVEDYQDVKGGSASNIKGGQPMRHPEDPTWLSDLPTFPLAGRCIPYDPPPTFSAGAEFCADPPCLMTEDRKTSLPTNPREVCGLQKDGTSRFWLVSKADDILLDGWRREHVTEQVIKAAEDLDRGKEPCKIKVLRDTRVRTESVDASLIYSLLTKYTGYVFTGSAQVYNNKGIVLGLGVGGSMLLSFVIIMGFAFCVQCILNVLMTCLFLVLICADYVLFLQAGLVTGRKGRMILNFFEKASQMDVPKEFNSLLEKQVNSQEWESIYKWCAIGLAIGIVLLLCAAIAMRKNFRILVALLKEASNTMREMPSLLLTPFILSCSMVGVSIVLLWVALTISTARAADVPNALEAQ</sequence>
<dbReference type="EMBL" id="CAMXCT030001694">
    <property type="protein sequence ID" value="CAL4779614.1"/>
    <property type="molecule type" value="Genomic_DNA"/>
</dbReference>
<comment type="subcellular location">
    <subcellularLocation>
        <location evidence="6">Cell membrane</location>
        <topology evidence="6">Multi-pass membrane protein</topology>
    </subcellularLocation>
    <subcellularLocation>
        <location evidence="1">Membrane</location>
        <topology evidence="1">Multi-pass membrane protein</topology>
    </subcellularLocation>
</comment>
<reference evidence="9" key="1">
    <citation type="submission" date="2022-10" db="EMBL/GenBank/DDBJ databases">
        <authorList>
            <person name="Chen Y."/>
            <person name="Dougan E. K."/>
            <person name="Chan C."/>
            <person name="Rhodes N."/>
            <person name="Thang M."/>
        </authorList>
    </citation>
    <scope>NUCLEOTIDE SEQUENCE</scope>
</reference>
<keyword evidence="5 6" id="KW-0472">Membrane</keyword>
<dbReference type="AlphaFoldDB" id="A0A9P1FZV1"/>
<name>A0A9P1FZV1_9DINO</name>
<dbReference type="GO" id="GO:0005886">
    <property type="term" value="C:plasma membrane"/>
    <property type="evidence" value="ECO:0007669"/>
    <property type="project" value="UniProtKB-SubCell"/>
</dbReference>
<dbReference type="Gene3D" id="3.40.50.1820">
    <property type="entry name" value="alpha/beta hydrolase"/>
    <property type="match status" value="1"/>
</dbReference>
<evidence type="ECO:0000256" key="2">
    <source>
        <dbReference type="ARBA" id="ARBA00007168"/>
    </source>
</evidence>
<evidence type="ECO:0000256" key="3">
    <source>
        <dbReference type="ARBA" id="ARBA00022692"/>
    </source>
</evidence>
<comment type="caution">
    <text evidence="6">Lacks conserved residue(s) required for the propagation of feature annotation.</text>
</comment>
<dbReference type="InterPro" id="IPR050309">
    <property type="entry name" value="Type-B_Carboxylest/Lipase"/>
</dbReference>
<comment type="similarity">
    <text evidence="2 6">Belongs to the CTL (choline transporter-like) family.</text>
</comment>
<dbReference type="GO" id="GO:0022857">
    <property type="term" value="F:transmembrane transporter activity"/>
    <property type="evidence" value="ECO:0007669"/>
    <property type="project" value="UniProtKB-UniRule"/>
</dbReference>
<feature type="domain" description="Carboxylesterase type B" evidence="8">
    <location>
        <begin position="24"/>
        <end position="222"/>
    </location>
</feature>
<evidence type="ECO:0000256" key="4">
    <source>
        <dbReference type="ARBA" id="ARBA00022989"/>
    </source>
</evidence>
<feature type="transmembrane region" description="Helical" evidence="6">
    <location>
        <begin position="518"/>
        <end position="541"/>
    </location>
</feature>
<evidence type="ECO:0000256" key="5">
    <source>
        <dbReference type="ARBA" id="ARBA00023136"/>
    </source>
</evidence>
<keyword evidence="11" id="KW-1185">Reference proteome</keyword>
<dbReference type="SUPFAM" id="SSF53474">
    <property type="entry name" value="alpha/beta-Hydrolases"/>
    <property type="match status" value="1"/>
</dbReference>
<dbReference type="InterPro" id="IPR002018">
    <property type="entry name" value="CarbesteraseB"/>
</dbReference>
<keyword evidence="3 6" id="KW-0812">Transmembrane</keyword>
<feature type="region of interest" description="Disordered" evidence="7">
    <location>
        <begin position="67"/>
        <end position="99"/>
    </location>
</feature>
<evidence type="ECO:0000256" key="6">
    <source>
        <dbReference type="RuleBase" id="RU368066"/>
    </source>
</evidence>
<feature type="non-terminal residue" evidence="9">
    <location>
        <position position="697"/>
    </location>
</feature>
<feature type="transmembrane region" description="Helical" evidence="6">
    <location>
        <begin position="611"/>
        <end position="633"/>
    </location>
</feature>
<dbReference type="EMBL" id="CAMXCT010001694">
    <property type="protein sequence ID" value="CAI3992302.1"/>
    <property type="molecule type" value="Genomic_DNA"/>
</dbReference>
<evidence type="ECO:0000259" key="8">
    <source>
        <dbReference type="Pfam" id="PF00135"/>
    </source>
</evidence>
<dbReference type="PANTHER" id="PTHR11559">
    <property type="entry name" value="CARBOXYLESTERASE"/>
    <property type="match status" value="1"/>
</dbReference>
<dbReference type="InterPro" id="IPR007603">
    <property type="entry name" value="Choline_transptr-like"/>
</dbReference>
<gene>
    <name evidence="9" type="ORF">C1SCF055_LOCUS19141</name>
</gene>
<dbReference type="Pfam" id="PF04515">
    <property type="entry name" value="Choline_transpo"/>
    <property type="match status" value="1"/>
</dbReference>
<dbReference type="Proteomes" id="UP001152797">
    <property type="component" value="Unassembled WGS sequence"/>
</dbReference>
<dbReference type="EMBL" id="CAMXCT020001694">
    <property type="protein sequence ID" value="CAL1145677.1"/>
    <property type="molecule type" value="Genomic_DNA"/>
</dbReference>
<keyword evidence="4 6" id="KW-1133">Transmembrane helix</keyword>
<evidence type="ECO:0000256" key="1">
    <source>
        <dbReference type="ARBA" id="ARBA00004141"/>
    </source>
</evidence>
<dbReference type="OrthoDB" id="420919at2759"/>
<evidence type="ECO:0000313" key="9">
    <source>
        <dbReference type="EMBL" id="CAI3992302.1"/>
    </source>
</evidence>
<feature type="transmembrane region" description="Helical" evidence="6">
    <location>
        <begin position="654"/>
        <end position="680"/>
    </location>
</feature>
<proteinExistence type="inferred from homology"/>
<feature type="compositionally biased region" description="Basic and acidic residues" evidence="7">
    <location>
        <begin position="74"/>
        <end position="85"/>
    </location>
</feature>
<protein>
    <recommendedName>
        <fullName evidence="6">Choline transporter-like protein</fullName>
    </recommendedName>
</protein>
<organism evidence="9">
    <name type="scientific">Cladocopium goreaui</name>
    <dbReference type="NCBI Taxonomy" id="2562237"/>
    <lineage>
        <taxon>Eukaryota</taxon>
        <taxon>Sar</taxon>
        <taxon>Alveolata</taxon>
        <taxon>Dinophyceae</taxon>
        <taxon>Suessiales</taxon>
        <taxon>Symbiodiniaceae</taxon>
        <taxon>Cladocopium</taxon>
    </lineage>
</organism>
<reference evidence="10 11" key="2">
    <citation type="submission" date="2024-05" db="EMBL/GenBank/DDBJ databases">
        <authorList>
            <person name="Chen Y."/>
            <person name="Shah S."/>
            <person name="Dougan E. K."/>
            <person name="Thang M."/>
            <person name="Chan C."/>
        </authorList>
    </citation>
    <scope>NUCLEOTIDE SEQUENCE [LARGE SCALE GENOMIC DNA]</scope>
</reference>
<feature type="transmembrane region" description="Helical" evidence="6">
    <location>
        <begin position="548"/>
        <end position="570"/>
    </location>
</feature>
<comment type="caution">
    <text evidence="9">The sequence shown here is derived from an EMBL/GenBank/DDBJ whole genome shotgun (WGS) entry which is preliminary data.</text>
</comment>
<dbReference type="Pfam" id="PF00135">
    <property type="entry name" value="COesterase"/>
    <property type="match status" value="1"/>
</dbReference>
<evidence type="ECO:0000256" key="7">
    <source>
        <dbReference type="SAM" id="MobiDB-lite"/>
    </source>
</evidence>